<gene>
    <name evidence="2" type="ORF">LCGC14_1050040</name>
</gene>
<dbReference type="InterPro" id="IPR025475">
    <property type="entry name" value="DUF4326"/>
</dbReference>
<dbReference type="EMBL" id="LAZR01004384">
    <property type="protein sequence ID" value="KKN09093.1"/>
    <property type="molecule type" value="Genomic_DNA"/>
</dbReference>
<feature type="domain" description="DUF4326" evidence="1">
    <location>
        <begin position="12"/>
        <end position="108"/>
    </location>
</feature>
<comment type="caution">
    <text evidence="2">The sequence shown here is derived from an EMBL/GenBank/DDBJ whole genome shotgun (WGS) entry which is preliminary data.</text>
</comment>
<proteinExistence type="predicted"/>
<reference evidence="2" key="1">
    <citation type="journal article" date="2015" name="Nature">
        <title>Complex archaea that bridge the gap between prokaryotes and eukaryotes.</title>
        <authorList>
            <person name="Spang A."/>
            <person name="Saw J.H."/>
            <person name="Jorgensen S.L."/>
            <person name="Zaremba-Niedzwiedzka K."/>
            <person name="Martijn J."/>
            <person name="Lind A.E."/>
            <person name="van Eijk R."/>
            <person name="Schleper C."/>
            <person name="Guy L."/>
            <person name="Ettema T.J."/>
        </authorList>
    </citation>
    <scope>NUCLEOTIDE SEQUENCE</scope>
</reference>
<organism evidence="2">
    <name type="scientific">marine sediment metagenome</name>
    <dbReference type="NCBI Taxonomy" id="412755"/>
    <lineage>
        <taxon>unclassified sequences</taxon>
        <taxon>metagenomes</taxon>
        <taxon>ecological metagenomes</taxon>
    </lineage>
</organism>
<sequence length="125" mass="14170">MAKVLNIKDCGYKVPNGAIYVGRAVPRYNLSSKWGNPFTVRDPLLPHGLSKKDKHKLVVDEYKSYLLDNPCLLAHLSDLRGKDLACWCHTWDGKGENPRYCHADILLELANQEVDNVIHNKTEAQ</sequence>
<evidence type="ECO:0000313" key="2">
    <source>
        <dbReference type="EMBL" id="KKN09093.1"/>
    </source>
</evidence>
<protein>
    <recommendedName>
        <fullName evidence="1">DUF4326 domain-containing protein</fullName>
    </recommendedName>
</protein>
<name>A0A0F9QV42_9ZZZZ</name>
<dbReference type="AlphaFoldDB" id="A0A0F9QV42"/>
<accession>A0A0F9QV42</accession>
<evidence type="ECO:0000259" key="1">
    <source>
        <dbReference type="Pfam" id="PF14216"/>
    </source>
</evidence>
<dbReference type="Pfam" id="PF14216">
    <property type="entry name" value="DUF4326"/>
    <property type="match status" value="1"/>
</dbReference>